<dbReference type="Proteomes" id="UP000323597">
    <property type="component" value="Chromosome D06"/>
</dbReference>
<reference evidence="1 2" key="1">
    <citation type="submission" date="2019-07" db="EMBL/GenBank/DDBJ databases">
        <title>WGS assembly of Gossypium mustelinum.</title>
        <authorList>
            <person name="Chen Z.J."/>
            <person name="Sreedasyam A."/>
            <person name="Ando A."/>
            <person name="Song Q."/>
            <person name="De L."/>
            <person name="Hulse-Kemp A."/>
            <person name="Ding M."/>
            <person name="Ye W."/>
            <person name="Kirkbride R."/>
            <person name="Jenkins J."/>
            <person name="Plott C."/>
            <person name="Lovell J."/>
            <person name="Lin Y.-M."/>
            <person name="Vaughn R."/>
            <person name="Liu B."/>
            <person name="Li W."/>
            <person name="Simpson S."/>
            <person name="Scheffler B."/>
            <person name="Saski C."/>
            <person name="Grover C."/>
            <person name="Hu G."/>
            <person name="Conover J."/>
            <person name="Carlson J."/>
            <person name="Shu S."/>
            <person name="Boston L."/>
            <person name="Williams M."/>
            <person name="Peterson D."/>
            <person name="Mcgee K."/>
            <person name="Jones D."/>
            <person name="Wendel J."/>
            <person name="Stelly D."/>
            <person name="Grimwood J."/>
            <person name="Schmutz J."/>
        </authorList>
    </citation>
    <scope>NUCLEOTIDE SEQUENCE [LARGE SCALE GENOMIC DNA]</scope>
    <source>
        <strain evidence="1">1408120.09</strain>
    </source>
</reference>
<proteinExistence type="predicted"/>
<gene>
    <name evidence="1" type="ORF">E1A91_D06G249700v1</name>
</gene>
<organism evidence="1 2">
    <name type="scientific">Gossypium mustelinum</name>
    <name type="common">Cotton</name>
    <name type="synonym">Gossypium caicoense</name>
    <dbReference type="NCBI Taxonomy" id="34275"/>
    <lineage>
        <taxon>Eukaryota</taxon>
        <taxon>Viridiplantae</taxon>
        <taxon>Streptophyta</taxon>
        <taxon>Embryophyta</taxon>
        <taxon>Tracheophyta</taxon>
        <taxon>Spermatophyta</taxon>
        <taxon>Magnoliopsida</taxon>
        <taxon>eudicotyledons</taxon>
        <taxon>Gunneridae</taxon>
        <taxon>Pentapetalae</taxon>
        <taxon>rosids</taxon>
        <taxon>malvids</taxon>
        <taxon>Malvales</taxon>
        <taxon>Malvaceae</taxon>
        <taxon>Malvoideae</taxon>
        <taxon>Gossypium</taxon>
    </lineage>
</organism>
<dbReference type="AlphaFoldDB" id="A0A5D2UNA2"/>
<accession>A0A5D2UNA2</accession>
<evidence type="ECO:0000313" key="1">
    <source>
        <dbReference type="EMBL" id="TYI78941.1"/>
    </source>
</evidence>
<evidence type="ECO:0000313" key="2">
    <source>
        <dbReference type="Proteomes" id="UP000323597"/>
    </source>
</evidence>
<sequence length="64" mass="7401">MIASPVTTNKNQFEGSKAKIRVCLYLVRFIQVDLRFLESSISKVLLEKLNQGSRLLFSLHRLFC</sequence>
<keyword evidence="2" id="KW-1185">Reference proteome</keyword>
<dbReference type="EMBL" id="CM017654">
    <property type="protein sequence ID" value="TYI78941.1"/>
    <property type="molecule type" value="Genomic_DNA"/>
</dbReference>
<protein>
    <submittedName>
        <fullName evidence="1">Uncharacterized protein</fullName>
    </submittedName>
</protein>
<name>A0A5D2UNA2_GOSMU</name>